<evidence type="ECO:0000313" key="3">
    <source>
        <dbReference type="Proteomes" id="UP000076420"/>
    </source>
</evidence>
<gene>
    <name evidence="2" type="primary">106051653</name>
</gene>
<name>A0A2C9KHZ3_BIOGL</name>
<evidence type="ECO:0000256" key="1">
    <source>
        <dbReference type="SAM" id="Phobius"/>
    </source>
</evidence>
<keyword evidence="1" id="KW-0812">Transmembrane</keyword>
<protein>
    <submittedName>
        <fullName evidence="2">Uncharacterized protein</fullName>
    </submittedName>
</protein>
<sequence>MAFTESIRNVEELKEEANKDVHKKLNDDKENTLQAAMAIEIQVKTAITLAGHAASKTKELSLEQMQKITIRENEKIITNPIRLLVLKEKCVDENNLALTFIRCLTEFLTGLNKSFFCLPSKPKVNEAVLLLETTNEAEGYIVNYGCEIHLKVNRPFIFVKSDGNVLLSKKLVAKIYNDSSTCLPFEFTAYLKALVLCIVPAAAYACLLFVLITYLSIFSYSNDVAGYVVSVATYLQLVKYKVETFLRDLLLKDSVADPRFLEKLRKHLDIFTESWIVTDYGALADPGEGAIAPIADPHSADPLLNWSGRMKF</sequence>
<proteinExistence type="predicted"/>
<dbReference type="EnsemblMetazoa" id="BGLB019851-RA">
    <property type="protein sequence ID" value="BGLB019851-PA"/>
    <property type="gene ID" value="BGLB019851"/>
</dbReference>
<organism evidence="2 3">
    <name type="scientific">Biomphalaria glabrata</name>
    <name type="common">Bloodfluke planorb</name>
    <name type="synonym">Freshwater snail</name>
    <dbReference type="NCBI Taxonomy" id="6526"/>
    <lineage>
        <taxon>Eukaryota</taxon>
        <taxon>Metazoa</taxon>
        <taxon>Spiralia</taxon>
        <taxon>Lophotrochozoa</taxon>
        <taxon>Mollusca</taxon>
        <taxon>Gastropoda</taxon>
        <taxon>Heterobranchia</taxon>
        <taxon>Euthyneura</taxon>
        <taxon>Panpulmonata</taxon>
        <taxon>Hygrophila</taxon>
        <taxon>Lymnaeoidea</taxon>
        <taxon>Planorbidae</taxon>
        <taxon>Biomphalaria</taxon>
    </lineage>
</organism>
<feature type="transmembrane region" description="Helical" evidence="1">
    <location>
        <begin position="193"/>
        <end position="218"/>
    </location>
</feature>
<accession>A0A2C9KHZ3</accession>
<evidence type="ECO:0000313" key="2">
    <source>
        <dbReference type="EnsemblMetazoa" id="BGLB019851-PA"/>
    </source>
</evidence>
<dbReference type="AlphaFoldDB" id="A0A2C9KHZ3"/>
<dbReference type="VEuPathDB" id="VectorBase:BGLB019851"/>
<reference evidence="2" key="1">
    <citation type="submission" date="2020-05" db="UniProtKB">
        <authorList>
            <consortium name="EnsemblMetazoa"/>
        </authorList>
    </citation>
    <scope>IDENTIFICATION</scope>
    <source>
        <strain evidence="2">BB02</strain>
    </source>
</reference>
<dbReference type="Proteomes" id="UP000076420">
    <property type="component" value="Unassembled WGS sequence"/>
</dbReference>
<keyword evidence="1" id="KW-0472">Membrane</keyword>
<dbReference type="VEuPathDB" id="VectorBase:BGLAX_031669"/>
<keyword evidence="1" id="KW-1133">Transmembrane helix</keyword>
<dbReference type="KEGG" id="bgt:106051653"/>